<gene>
    <name evidence="2" type="ORF">MM415A00691_0031</name>
</gene>
<protein>
    <submittedName>
        <fullName evidence="2">Uncharacterized protein</fullName>
    </submittedName>
</protein>
<reference evidence="2" key="1">
    <citation type="submission" date="2020-03" db="EMBL/GenBank/DDBJ databases">
        <title>The deep terrestrial virosphere.</title>
        <authorList>
            <person name="Holmfeldt K."/>
            <person name="Nilsson E."/>
            <person name="Simone D."/>
            <person name="Lopez-Fernandez M."/>
            <person name="Wu X."/>
            <person name="de Brujin I."/>
            <person name="Lundin D."/>
            <person name="Andersson A."/>
            <person name="Bertilsson S."/>
            <person name="Dopson M."/>
        </authorList>
    </citation>
    <scope>NUCLEOTIDE SEQUENCE</scope>
    <source>
        <strain evidence="2">MM415A00691</strain>
    </source>
</reference>
<organism evidence="2">
    <name type="scientific">viral metagenome</name>
    <dbReference type="NCBI Taxonomy" id="1070528"/>
    <lineage>
        <taxon>unclassified sequences</taxon>
        <taxon>metagenomes</taxon>
        <taxon>organismal metagenomes</taxon>
    </lineage>
</organism>
<proteinExistence type="predicted"/>
<sequence>MASNQRQYITKEQIESLYLIGGLSLRETARKLGTNTDSLCKRMKEVGVKTRNLSESHIGHIPYNKGTNFQSNTGKTHFKKNHIPWNKGLTKKDDPRIKSNPFPKGNIPWNKGLTKENCDIYKKMSEERSSENHWLWKGGVSKSFCVDCGKKIQGRCKRCFSCRKKYYRGEISSSWKGGRSKIEKYIRSLPEYRKWRKSVFERDNYTCIKCGVRSKKGKKVYLEAHHNRFFSKILLDFMKKYNELDFMKDLKTLTNNVINYFPFWDINNGITLCVDCHRKNNLHVKI</sequence>
<dbReference type="EMBL" id="MT142429">
    <property type="protein sequence ID" value="QJA80637.1"/>
    <property type="molecule type" value="Genomic_DNA"/>
</dbReference>
<feature type="region of interest" description="Disordered" evidence="1">
    <location>
        <begin position="80"/>
        <end position="106"/>
    </location>
</feature>
<evidence type="ECO:0000313" key="2">
    <source>
        <dbReference type="EMBL" id="QJA80637.1"/>
    </source>
</evidence>
<evidence type="ECO:0000256" key="1">
    <source>
        <dbReference type="SAM" id="MobiDB-lite"/>
    </source>
</evidence>
<accession>A0A6M3KFA5</accession>
<name>A0A6M3KFA5_9ZZZZ</name>
<dbReference type="AlphaFoldDB" id="A0A6M3KFA5"/>